<feature type="compositionally biased region" description="Basic and acidic residues" evidence="1">
    <location>
        <begin position="125"/>
        <end position="145"/>
    </location>
</feature>
<protein>
    <submittedName>
        <fullName evidence="2">Uncharacterized protein</fullName>
    </submittedName>
</protein>
<organism evidence="2 3">
    <name type="scientific">Phlyctema vagabunda</name>
    <dbReference type="NCBI Taxonomy" id="108571"/>
    <lineage>
        <taxon>Eukaryota</taxon>
        <taxon>Fungi</taxon>
        <taxon>Dikarya</taxon>
        <taxon>Ascomycota</taxon>
        <taxon>Pezizomycotina</taxon>
        <taxon>Leotiomycetes</taxon>
        <taxon>Helotiales</taxon>
        <taxon>Dermateaceae</taxon>
        <taxon>Phlyctema</taxon>
    </lineage>
</organism>
<accession>A0ABR4P3F2</accession>
<dbReference type="EMBL" id="JBFCZG010000010">
    <property type="protein sequence ID" value="KAL3417822.1"/>
    <property type="molecule type" value="Genomic_DNA"/>
</dbReference>
<sequence length="205" mass="23311">MCLMRPRVENEVEFVDRRPIRKVYVAAPVSPRRSTTTRTRISDTVILSEPPAAQYVQAPLPAPAPAPPPPPPAPVSVPKIIMAPTPPPAPASPIPRVELVEVQEAIGASPKASRSSVSQRRRRSHASEEREVYIERERERIRGVRESPPPPPPLDTYRYVEGAPRRERSRSITYETNPRHSARLIERERVVVEDSGRRREFYQRR</sequence>
<feature type="region of interest" description="Disordered" evidence="1">
    <location>
        <begin position="57"/>
        <end position="79"/>
    </location>
</feature>
<name>A0ABR4P3F2_9HELO</name>
<evidence type="ECO:0000256" key="1">
    <source>
        <dbReference type="SAM" id="MobiDB-lite"/>
    </source>
</evidence>
<dbReference type="Proteomes" id="UP001629113">
    <property type="component" value="Unassembled WGS sequence"/>
</dbReference>
<keyword evidence="3" id="KW-1185">Reference proteome</keyword>
<feature type="compositionally biased region" description="Pro residues" evidence="1">
    <location>
        <begin position="60"/>
        <end position="75"/>
    </location>
</feature>
<evidence type="ECO:0000313" key="3">
    <source>
        <dbReference type="Proteomes" id="UP001629113"/>
    </source>
</evidence>
<gene>
    <name evidence="2" type="ORF">PVAG01_10832</name>
</gene>
<feature type="region of interest" description="Disordered" evidence="1">
    <location>
        <begin position="107"/>
        <end position="174"/>
    </location>
</feature>
<proteinExistence type="predicted"/>
<evidence type="ECO:0000313" key="2">
    <source>
        <dbReference type="EMBL" id="KAL3417822.1"/>
    </source>
</evidence>
<comment type="caution">
    <text evidence="2">The sequence shown here is derived from an EMBL/GenBank/DDBJ whole genome shotgun (WGS) entry which is preliminary data.</text>
</comment>
<reference evidence="2 3" key="1">
    <citation type="submission" date="2024-06" db="EMBL/GenBank/DDBJ databases">
        <title>Complete genome of Phlyctema vagabunda strain 19-DSS-EL-015.</title>
        <authorList>
            <person name="Fiorenzani C."/>
        </authorList>
    </citation>
    <scope>NUCLEOTIDE SEQUENCE [LARGE SCALE GENOMIC DNA]</scope>
    <source>
        <strain evidence="2 3">19-DSS-EL-015</strain>
    </source>
</reference>